<evidence type="ECO:0000313" key="3">
    <source>
        <dbReference type="Proteomes" id="UP000199149"/>
    </source>
</evidence>
<dbReference type="RefSeq" id="WP_092907273.1">
    <property type="nucleotide sequence ID" value="NZ_FOUZ01000004.1"/>
</dbReference>
<feature type="chain" id="PRO_5011499063" description="WG containing repeat-containing protein" evidence="1">
    <location>
        <begin position="19"/>
        <end position="167"/>
    </location>
</feature>
<reference evidence="3" key="1">
    <citation type="submission" date="2016-10" db="EMBL/GenBank/DDBJ databases">
        <authorList>
            <person name="Varghese N."/>
            <person name="Submissions S."/>
        </authorList>
    </citation>
    <scope>NUCLEOTIDE SEQUENCE [LARGE SCALE GENOMIC DNA]</scope>
    <source>
        <strain evidence="3">XJ109</strain>
    </source>
</reference>
<dbReference type="AlphaFoldDB" id="A0A1I4V0U2"/>
<dbReference type="STRING" id="684065.SAMN05421738_104207"/>
<proteinExistence type="predicted"/>
<evidence type="ECO:0000313" key="2">
    <source>
        <dbReference type="EMBL" id="SFM94620.1"/>
    </source>
</evidence>
<keyword evidence="3" id="KW-1185">Reference proteome</keyword>
<sequence length="167" mass="18444">MKAIYSIILLFCFNFSQAQIGIGIQDVRGASILDFGKNQINGIVLPYNETTNNAVNGTIRVDKTTNKVQYYNGFNWIDLTDSGQIPANMYINNNDEVADTQGVVISDTGDAQAPGVLVLESTNKALTLPHIDNPHLTIVDPPIGMMCYDTVSKTIAIFNGLEWYFYK</sequence>
<dbReference type="EMBL" id="FOUZ01000004">
    <property type="protein sequence ID" value="SFM94620.1"/>
    <property type="molecule type" value="Genomic_DNA"/>
</dbReference>
<protein>
    <recommendedName>
        <fullName evidence="4">WG containing repeat-containing protein</fullName>
    </recommendedName>
</protein>
<dbReference type="OrthoDB" id="705292at2"/>
<dbReference type="Proteomes" id="UP000199149">
    <property type="component" value="Unassembled WGS sequence"/>
</dbReference>
<name>A0A1I4V0U2_9FLAO</name>
<evidence type="ECO:0000256" key="1">
    <source>
        <dbReference type="SAM" id="SignalP"/>
    </source>
</evidence>
<evidence type="ECO:0008006" key="4">
    <source>
        <dbReference type="Google" id="ProtNLM"/>
    </source>
</evidence>
<accession>A0A1I4V0U2</accession>
<gene>
    <name evidence="2" type="ORF">SAMN05421738_104207</name>
</gene>
<organism evidence="2 3">
    <name type="scientific">Algoriella xinjiangensis</name>
    <dbReference type="NCBI Taxonomy" id="684065"/>
    <lineage>
        <taxon>Bacteria</taxon>
        <taxon>Pseudomonadati</taxon>
        <taxon>Bacteroidota</taxon>
        <taxon>Flavobacteriia</taxon>
        <taxon>Flavobacteriales</taxon>
        <taxon>Weeksellaceae</taxon>
        <taxon>Algoriella</taxon>
    </lineage>
</organism>
<keyword evidence="1" id="KW-0732">Signal</keyword>
<feature type="signal peptide" evidence="1">
    <location>
        <begin position="1"/>
        <end position="18"/>
    </location>
</feature>